<dbReference type="PROSITE" id="PS00893">
    <property type="entry name" value="NUDIX_BOX"/>
    <property type="match status" value="1"/>
</dbReference>
<keyword evidence="2 4" id="KW-0378">Hydrolase</keyword>
<proteinExistence type="inferred from homology"/>
<dbReference type="PANTHER" id="PTHR43736:SF1">
    <property type="entry name" value="DIHYDRONEOPTERIN TRIPHOSPHATE DIPHOSPHATASE"/>
    <property type="match status" value="1"/>
</dbReference>
<sequence length="144" mass="16358">MAKAHFRAGVVAVVTRPDGAVMAFERTDTPNSWQLPQGGIEGDESPVDAVWRELGEETGLGPNEVRLTGEHPHWTVYEWPAGVASKGRRLGQAHRWFFFEPLQPDVEPHPDGYEFRDWTWMSPADLTAQVVEFRRQPYQQVFGV</sequence>
<dbReference type="Pfam" id="PF00293">
    <property type="entry name" value="NUDIX"/>
    <property type="match status" value="1"/>
</dbReference>
<dbReference type="Gene3D" id="3.90.79.10">
    <property type="entry name" value="Nucleoside Triphosphate Pyrophosphohydrolase"/>
    <property type="match status" value="1"/>
</dbReference>
<dbReference type="AlphaFoldDB" id="A0A2G6K7X9"/>
<organism evidence="4 5">
    <name type="scientific">Ilumatobacter coccineus</name>
    <dbReference type="NCBI Taxonomy" id="467094"/>
    <lineage>
        <taxon>Bacteria</taxon>
        <taxon>Bacillati</taxon>
        <taxon>Actinomycetota</taxon>
        <taxon>Acidimicrobiia</taxon>
        <taxon>Acidimicrobiales</taxon>
        <taxon>Ilumatobacteraceae</taxon>
        <taxon>Ilumatobacter</taxon>
    </lineage>
</organism>
<name>A0A2G6K7X9_9ACTN</name>
<accession>A0A2G6K7X9</accession>
<feature type="domain" description="Nudix hydrolase" evidence="3">
    <location>
        <begin position="5"/>
        <end position="143"/>
    </location>
</feature>
<evidence type="ECO:0000259" key="3">
    <source>
        <dbReference type="PROSITE" id="PS51462"/>
    </source>
</evidence>
<evidence type="ECO:0000313" key="4">
    <source>
        <dbReference type="EMBL" id="PIE31763.1"/>
    </source>
</evidence>
<reference evidence="4 5" key="1">
    <citation type="submission" date="2017-10" db="EMBL/GenBank/DDBJ databases">
        <title>Novel microbial diversity and functional potential in the marine mammal oral microbiome.</title>
        <authorList>
            <person name="Dudek N.K."/>
            <person name="Sun C.L."/>
            <person name="Burstein D."/>
            <person name="Kantor R.S."/>
            <person name="Aliaga Goltsman D.S."/>
            <person name="Bik E.M."/>
            <person name="Thomas B.C."/>
            <person name="Banfield J.F."/>
            <person name="Relman D.A."/>
        </authorList>
    </citation>
    <scope>NUCLEOTIDE SEQUENCE [LARGE SCALE GENOMIC DNA]</scope>
    <source>
        <strain evidence="4">DOLJORAL78_61_10</strain>
    </source>
</reference>
<evidence type="ECO:0000313" key="5">
    <source>
        <dbReference type="Proteomes" id="UP000230914"/>
    </source>
</evidence>
<dbReference type="InterPro" id="IPR015797">
    <property type="entry name" value="NUDIX_hydrolase-like_dom_sf"/>
</dbReference>
<dbReference type="EMBL" id="PDSL01000066">
    <property type="protein sequence ID" value="PIE31763.1"/>
    <property type="molecule type" value="Genomic_DNA"/>
</dbReference>
<dbReference type="SUPFAM" id="SSF55811">
    <property type="entry name" value="Nudix"/>
    <property type="match status" value="1"/>
</dbReference>
<evidence type="ECO:0000256" key="2">
    <source>
        <dbReference type="ARBA" id="ARBA00022801"/>
    </source>
</evidence>
<comment type="caution">
    <text evidence="4">The sequence shown here is derived from an EMBL/GenBank/DDBJ whole genome shotgun (WGS) entry which is preliminary data.</text>
</comment>
<protein>
    <submittedName>
        <fullName evidence="4">RNA pyrophosphohydrolase</fullName>
    </submittedName>
</protein>
<dbReference type="Proteomes" id="UP000230914">
    <property type="component" value="Unassembled WGS sequence"/>
</dbReference>
<dbReference type="GO" id="GO:0016787">
    <property type="term" value="F:hydrolase activity"/>
    <property type="evidence" value="ECO:0007669"/>
    <property type="project" value="UniProtKB-KW"/>
</dbReference>
<dbReference type="PANTHER" id="PTHR43736">
    <property type="entry name" value="ADP-RIBOSE PYROPHOSPHATASE"/>
    <property type="match status" value="1"/>
</dbReference>
<dbReference type="PROSITE" id="PS51462">
    <property type="entry name" value="NUDIX"/>
    <property type="match status" value="1"/>
</dbReference>
<gene>
    <name evidence="4" type="ORF">CSA55_04890</name>
</gene>
<evidence type="ECO:0000256" key="1">
    <source>
        <dbReference type="ARBA" id="ARBA00005582"/>
    </source>
</evidence>
<dbReference type="InterPro" id="IPR020084">
    <property type="entry name" value="NUDIX_hydrolase_CS"/>
</dbReference>
<dbReference type="InterPro" id="IPR000086">
    <property type="entry name" value="NUDIX_hydrolase_dom"/>
</dbReference>
<comment type="similarity">
    <text evidence="1">Belongs to the Nudix hydrolase family.</text>
</comment>